<feature type="chain" id="PRO_5015346855" evidence="1">
    <location>
        <begin position="23"/>
        <end position="239"/>
    </location>
</feature>
<dbReference type="InterPro" id="IPR036709">
    <property type="entry name" value="Autotransporte_beta_dom_sf"/>
</dbReference>
<accession>A0A2R8BZR5</accession>
<reference evidence="2 3" key="1">
    <citation type="submission" date="2018-03" db="EMBL/GenBank/DDBJ databases">
        <authorList>
            <person name="Keele B.F."/>
        </authorList>
    </citation>
    <scope>NUCLEOTIDE SEQUENCE [LARGE SCALE GENOMIC DNA]</scope>
    <source>
        <strain evidence="2 3">CECT 8504</strain>
    </source>
</reference>
<keyword evidence="1" id="KW-0732">Signal</keyword>
<organism evidence="2 3">
    <name type="scientific">Palleronia abyssalis</name>
    <dbReference type="NCBI Taxonomy" id="1501240"/>
    <lineage>
        <taxon>Bacteria</taxon>
        <taxon>Pseudomonadati</taxon>
        <taxon>Pseudomonadota</taxon>
        <taxon>Alphaproteobacteria</taxon>
        <taxon>Rhodobacterales</taxon>
        <taxon>Roseobacteraceae</taxon>
        <taxon>Palleronia</taxon>
    </lineage>
</organism>
<feature type="signal peptide" evidence="1">
    <location>
        <begin position="1"/>
        <end position="22"/>
    </location>
</feature>
<evidence type="ECO:0000313" key="3">
    <source>
        <dbReference type="Proteomes" id="UP000244912"/>
    </source>
</evidence>
<proteinExistence type="predicted"/>
<gene>
    <name evidence="2" type="primary">copB</name>
    <name evidence="2" type="ORF">PAA8504_03464</name>
</gene>
<evidence type="ECO:0000313" key="2">
    <source>
        <dbReference type="EMBL" id="SPJ25613.1"/>
    </source>
</evidence>
<dbReference type="GO" id="GO:0005507">
    <property type="term" value="F:copper ion binding"/>
    <property type="evidence" value="ECO:0007669"/>
    <property type="project" value="InterPro"/>
</dbReference>
<dbReference type="GO" id="GO:0006878">
    <property type="term" value="P:intracellular copper ion homeostasis"/>
    <property type="evidence" value="ECO:0007669"/>
    <property type="project" value="InterPro"/>
</dbReference>
<dbReference type="Proteomes" id="UP000244912">
    <property type="component" value="Unassembled WGS sequence"/>
</dbReference>
<dbReference type="EMBL" id="ONZF01000010">
    <property type="protein sequence ID" value="SPJ25613.1"/>
    <property type="molecule type" value="Genomic_DNA"/>
</dbReference>
<dbReference type="Pfam" id="PF05275">
    <property type="entry name" value="CopB"/>
    <property type="match status" value="1"/>
</dbReference>
<dbReference type="AlphaFoldDB" id="A0A2R8BZR5"/>
<dbReference type="SUPFAM" id="SSF103515">
    <property type="entry name" value="Autotransporter"/>
    <property type="match status" value="1"/>
</dbReference>
<protein>
    <submittedName>
        <fullName evidence="2">Copper resistance protein B</fullName>
    </submittedName>
</protein>
<dbReference type="RefSeq" id="WP_065335300.1">
    <property type="nucleotide sequence ID" value="NZ_ONZF01000010.1"/>
</dbReference>
<sequence length="239" mass="26595">MKYSQLAGLAGLILPWASLVQAQPVKQTEQLIWGVQAEQLEIRALDDEEVLVWDFDALIGTDELKLVWRSEAEYGLSSDEFESLENQLRLRFPISTFFNGVVGAYASTPEGVPERYAAVVGVKGLAPQWFEIDADLYLSDYSFFSFEAEYELLLTNRLILTPNIEIDMPLKDDIARGRGAGGAVMEIGARLSYDLIDRAVSPYIGVNYETSFGDTRDITRAAGGDTDEFSVVIGTRLQF</sequence>
<dbReference type="GO" id="GO:0009279">
    <property type="term" value="C:cell outer membrane"/>
    <property type="evidence" value="ECO:0007669"/>
    <property type="project" value="InterPro"/>
</dbReference>
<keyword evidence="3" id="KW-1185">Reference proteome</keyword>
<evidence type="ECO:0000256" key="1">
    <source>
        <dbReference type="SAM" id="SignalP"/>
    </source>
</evidence>
<name>A0A2R8BZR5_9RHOB</name>
<dbReference type="OrthoDB" id="9778934at2"/>
<dbReference type="InterPro" id="IPR007939">
    <property type="entry name" value="Cu-R_B_prcur"/>
</dbReference>